<feature type="compositionally biased region" description="Basic and acidic residues" evidence="1">
    <location>
        <begin position="1329"/>
        <end position="1338"/>
    </location>
</feature>
<feature type="compositionally biased region" description="Low complexity" evidence="1">
    <location>
        <begin position="1709"/>
        <end position="1734"/>
    </location>
</feature>
<feature type="region of interest" description="Disordered" evidence="1">
    <location>
        <begin position="47"/>
        <end position="226"/>
    </location>
</feature>
<feature type="compositionally biased region" description="Polar residues" evidence="1">
    <location>
        <begin position="64"/>
        <end position="73"/>
    </location>
</feature>
<dbReference type="STRING" id="1081102.A0A167VBQ5"/>
<feature type="compositionally biased region" description="Low complexity" evidence="1">
    <location>
        <begin position="503"/>
        <end position="517"/>
    </location>
</feature>
<feature type="compositionally biased region" description="Low complexity" evidence="1">
    <location>
        <begin position="587"/>
        <end position="601"/>
    </location>
</feature>
<feature type="compositionally biased region" description="Pro residues" evidence="1">
    <location>
        <begin position="748"/>
        <end position="758"/>
    </location>
</feature>
<feature type="compositionally biased region" description="Gly residues" evidence="1">
    <location>
        <begin position="1066"/>
        <end position="1082"/>
    </location>
</feature>
<feature type="compositionally biased region" description="Basic and acidic residues" evidence="1">
    <location>
        <begin position="602"/>
        <end position="611"/>
    </location>
</feature>
<feature type="compositionally biased region" description="Polar residues" evidence="1">
    <location>
        <begin position="336"/>
        <end position="351"/>
    </location>
</feature>
<feature type="compositionally biased region" description="Acidic residues" evidence="1">
    <location>
        <begin position="1735"/>
        <end position="1748"/>
    </location>
</feature>
<reference evidence="2 3" key="1">
    <citation type="journal article" date="2016" name="Genome Biol. Evol.">
        <title>Divergent and convergent evolution of fungal pathogenicity.</title>
        <authorList>
            <person name="Shang Y."/>
            <person name="Xiao G."/>
            <person name="Zheng P."/>
            <person name="Cen K."/>
            <person name="Zhan S."/>
            <person name="Wang C."/>
        </authorList>
    </citation>
    <scope>NUCLEOTIDE SEQUENCE [LARGE SCALE GENOMIC DNA]</scope>
    <source>
        <strain evidence="2 3">RCEF 264</strain>
    </source>
</reference>
<dbReference type="Proteomes" id="UP000076874">
    <property type="component" value="Unassembled WGS sequence"/>
</dbReference>
<feature type="compositionally biased region" description="Low complexity" evidence="1">
    <location>
        <begin position="1626"/>
        <end position="1648"/>
    </location>
</feature>
<feature type="compositionally biased region" description="Basic and acidic residues" evidence="1">
    <location>
        <begin position="1139"/>
        <end position="1148"/>
    </location>
</feature>
<feature type="compositionally biased region" description="Basic and acidic residues" evidence="1">
    <location>
        <begin position="1120"/>
        <end position="1132"/>
    </location>
</feature>
<keyword evidence="3" id="KW-1185">Reference proteome</keyword>
<feature type="compositionally biased region" description="Low complexity" evidence="1">
    <location>
        <begin position="140"/>
        <end position="157"/>
    </location>
</feature>
<feature type="compositionally biased region" description="Low complexity" evidence="1">
    <location>
        <begin position="424"/>
        <end position="456"/>
    </location>
</feature>
<feature type="compositionally biased region" description="Low complexity" evidence="1">
    <location>
        <begin position="1240"/>
        <end position="1249"/>
    </location>
</feature>
<dbReference type="OrthoDB" id="5423926at2759"/>
<feature type="compositionally biased region" description="Low complexity" evidence="1">
    <location>
        <begin position="1412"/>
        <end position="1428"/>
    </location>
</feature>
<accession>A0A167VBQ5</accession>
<name>A0A167VBQ5_9HYPO</name>
<feature type="compositionally biased region" description="Polar residues" evidence="1">
    <location>
        <begin position="1051"/>
        <end position="1060"/>
    </location>
</feature>
<evidence type="ECO:0000256" key="1">
    <source>
        <dbReference type="SAM" id="MobiDB-lite"/>
    </source>
</evidence>
<feature type="region of interest" description="Disordered" evidence="1">
    <location>
        <begin position="1693"/>
        <end position="1749"/>
    </location>
</feature>
<feature type="region of interest" description="Disordered" evidence="1">
    <location>
        <begin position="725"/>
        <end position="994"/>
    </location>
</feature>
<feature type="compositionally biased region" description="Polar residues" evidence="1">
    <location>
        <begin position="1339"/>
        <end position="1359"/>
    </location>
</feature>
<feature type="compositionally biased region" description="Low complexity" evidence="1">
    <location>
        <begin position="900"/>
        <end position="916"/>
    </location>
</feature>
<feature type="compositionally biased region" description="Polar residues" evidence="1">
    <location>
        <begin position="634"/>
        <end position="643"/>
    </location>
</feature>
<comment type="caution">
    <text evidence="2">The sequence shown here is derived from an EMBL/GenBank/DDBJ whole genome shotgun (WGS) entry which is preliminary data.</text>
</comment>
<feature type="region of interest" description="Disordered" evidence="1">
    <location>
        <begin position="269"/>
        <end position="373"/>
    </location>
</feature>
<feature type="region of interest" description="Disordered" evidence="1">
    <location>
        <begin position="1182"/>
        <end position="1260"/>
    </location>
</feature>
<feature type="compositionally biased region" description="Acidic residues" evidence="1">
    <location>
        <begin position="786"/>
        <end position="796"/>
    </location>
</feature>
<feature type="compositionally biased region" description="Basic and acidic residues" evidence="1">
    <location>
        <begin position="209"/>
        <end position="219"/>
    </location>
</feature>
<evidence type="ECO:0000313" key="3">
    <source>
        <dbReference type="Proteomes" id="UP000076874"/>
    </source>
</evidence>
<feature type="region of interest" description="Disordered" evidence="1">
    <location>
        <begin position="539"/>
        <end position="693"/>
    </location>
</feature>
<feature type="compositionally biased region" description="Low complexity" evidence="1">
    <location>
        <begin position="1363"/>
        <end position="1404"/>
    </location>
</feature>
<feature type="region of interest" description="Disordered" evidence="1">
    <location>
        <begin position="1020"/>
        <end position="1158"/>
    </location>
</feature>
<organism evidence="2 3">
    <name type="scientific">Niveomyces insectorum RCEF 264</name>
    <dbReference type="NCBI Taxonomy" id="1081102"/>
    <lineage>
        <taxon>Eukaryota</taxon>
        <taxon>Fungi</taxon>
        <taxon>Dikarya</taxon>
        <taxon>Ascomycota</taxon>
        <taxon>Pezizomycotina</taxon>
        <taxon>Sordariomycetes</taxon>
        <taxon>Hypocreomycetidae</taxon>
        <taxon>Hypocreales</taxon>
        <taxon>Cordycipitaceae</taxon>
        <taxon>Niveomyces</taxon>
    </lineage>
</organism>
<feature type="compositionally biased region" description="Polar residues" evidence="1">
    <location>
        <begin position="878"/>
        <end position="889"/>
    </location>
</feature>
<feature type="region of interest" description="Disordered" evidence="1">
    <location>
        <begin position="1302"/>
        <end position="1648"/>
    </location>
</feature>
<feature type="compositionally biased region" description="Basic and acidic residues" evidence="1">
    <location>
        <begin position="811"/>
        <end position="826"/>
    </location>
</feature>
<sequence length="1986" mass="207407">MFGSRKKNRKRYTPPTVATVNPNAATAAVSAYQLSAAAAAAAIRALPSAPTNVAEVQTKRTMRRSASVSSQGSRRALSPVPSLKRVMGLGGQDAGRDGARAAAAASQQPPPSLRRRGSSSSMASMTERSFRSPSPHHPRNAAAAAAAASSMALPASPGGSVRSNRTAGAAVGKENRAQSMPPPPVPSIPKHHVAASTSAAGASKPNADANHHTQHDRKATSLGVMQPPLRLASQQEKTGQEAWFGPAKVGNLSDIRTSDAAMNINRYAPTFQHQSTPASPQDGRPGSRGSVNFSYPSRLRLGSPPGSPTPGQQAGVLEPASSPVRPAALRAASTERIPQQPLSHQRQQAAGASSPLFRRSASTSRVTGRPSALDPALVDDSLVYDPNSRRMVSRRALLMLERELLDPADQRTPHKPPHQRQHQEQQQRQQKPQQQQQRPQQHQQRQQPQPQQPQREGGVQLSTPPRQRQPLEAAAVKEPAQSRAESAFQKAPDAPSAQPIPPLSTSTSTPSSSVSSLAGLTQTSFQPYAALDVVQTQELPGDNLYDGPYSAEGLPMLTKRPSIVREEPEHEDDETLQTSRQEREDQQPQLQPQPQQPQQREPVLHAADDRPNTGSHGPFHSESRPRAPVAAISHQRTQSNSPVRTPHFAPVGRSLSVQRHSPPPRSISPRKSALKHSSPLRDASPSDSASDAYVPNEALIARKKSNRVSFDDKALVLPQGELAPSAAFGSLPAAPEPPASSGSSQPPTLQPQPQTPPQPHRRSWFGSRGRGKKKGAASLAGSGPGDNDEDDDDDDGEIMKPRPALPFFGSVREKVHSKRDPEERALVRPQGSVGAAGATPRHATHSPSPPPTGSAHLETLGTSSDHAIGSIIAAEQALPTTRNAANTSRYPEPLPPIVTSVEGSGYASESGASSLGDDGESDDADNGDDLVADSPVLRFDEGRNITLPAAAPSDSPGAATTAPTAPAQHDAASEQATGTPAPGEPLTTPAPKTIPAIAITIPSQESLAIKSADSTGTILSLPQPTVSKPKDSPTCAVFGVPGTFPPDTDSDSTAKTSPEQATVGLSGPGGGADADAGAGAGVGADASTPTRQDTFEPTSQSDQAAYMATSASTFGPHMPTVHEESSLRHESVGDGTDNESDHSDHSDHSSVYSDAYEDLSDIDGDGFMSLDAVVESPLAPTLASNALGSPSGLLVTGSPVSKKTSKDVVKAGSSLLAKETTTTTTVQNTIQHAASRPSVAGTSAAADADGAAEDMTTPTKAAIHKQLGGSSAVPDNDEDWDKVKAFWRNLTVEKRAQLEREALEEAGADGDREEEVAPVKKPRRKKSVEKRVAEKRALQQESTLAQQPVQAAEQQTVQQRHLVANAGPGAGSVAPVAAATKRPAATLRKTAQPPVAAATTAAQPETHKRTLSADAAAHAHNQQQLASSVTSTLPTTLRRRDSDSSESSFKRSRSSGGGGAAAVSRFRTSMRSDSFSMGSVGGAAATNADGALNRRGSRFSLRSLSPTGSATARPDSLPFRSTMRSGSGGGLAAANDARRTMSASPPIASFTLRSKPGEKEAGGGGFFASLGRKSGKKLLRRGKDGGGSGSSGGVGLAGVGAGVSLSSRKLRRSRFDNSSDDDDDVFNSLRGASRGSNNNAAARRSASASVSETFVFRSRFADSSDEDEIILDHRTARSPLADALHIMPKTLRPASSSGVLGERTLRSGTAATARPATARPASSSAMMPRSPPLAEELEEEEEDDDDEGNNAADAAVVAGKAGQSKRANTKTETNGARLSKTMRGRNTAAGPSTYTDATRGSHTTVNTNTNTNANTNIGTTSLRRARSGRGAMGPVMSPPYSPTAVTGTSAALTTTTTTFGSRKLIQRGALIESGARLDTQLERSTRELAAVRRSTSGGSRRRPSRTGDDDRDSDSDSDEDDEDDEGVQAGRPAGVSWPLPAPKSGDAVARATTDGPVQNGNVGAFAPTTTRKKKFPALRRLFRRAP</sequence>
<dbReference type="EMBL" id="AZHD01000006">
    <property type="protein sequence ID" value="OAA62440.1"/>
    <property type="molecule type" value="Genomic_DNA"/>
</dbReference>
<feature type="compositionally biased region" description="Low complexity" evidence="1">
    <location>
        <begin position="948"/>
        <end position="970"/>
    </location>
</feature>
<feature type="compositionally biased region" description="Polar residues" evidence="1">
    <location>
        <begin position="1789"/>
        <end position="1802"/>
    </location>
</feature>
<feature type="compositionally biased region" description="Acidic residues" evidence="1">
    <location>
        <begin position="1304"/>
        <end position="1316"/>
    </location>
</feature>
<feature type="region of interest" description="Disordered" evidence="1">
    <location>
        <begin position="1781"/>
        <end position="1848"/>
    </location>
</feature>
<feature type="region of interest" description="Disordered" evidence="1">
    <location>
        <begin position="1882"/>
        <end position="1971"/>
    </location>
</feature>
<feature type="compositionally biased region" description="Gly residues" evidence="1">
    <location>
        <begin position="1585"/>
        <end position="1601"/>
    </location>
</feature>
<feature type="compositionally biased region" description="Basic residues" evidence="1">
    <location>
        <begin position="759"/>
        <end position="775"/>
    </location>
</feature>
<feature type="region of interest" description="Disordered" evidence="1">
    <location>
        <begin position="408"/>
        <end position="518"/>
    </location>
</feature>
<proteinExistence type="predicted"/>
<feature type="compositionally biased region" description="Polar residues" evidence="1">
    <location>
        <begin position="1087"/>
        <end position="1113"/>
    </location>
</feature>
<gene>
    <name evidence="2" type="ORF">SPI_03980</name>
</gene>
<protein>
    <submittedName>
        <fullName evidence="2">Uncharacterized protein</fullName>
    </submittedName>
</protein>
<feature type="compositionally biased region" description="Low complexity" evidence="1">
    <location>
        <begin position="1803"/>
        <end position="1820"/>
    </location>
</feature>
<feature type="compositionally biased region" description="Acidic residues" evidence="1">
    <location>
        <begin position="1909"/>
        <end position="1926"/>
    </location>
</feature>
<feature type="compositionally biased region" description="Acidic residues" evidence="1">
    <location>
        <begin position="917"/>
        <end position="931"/>
    </location>
</feature>
<feature type="compositionally biased region" description="Low complexity" evidence="1">
    <location>
        <begin position="680"/>
        <end position="692"/>
    </location>
</feature>
<evidence type="ECO:0000313" key="2">
    <source>
        <dbReference type="EMBL" id="OAA62440.1"/>
    </source>
</evidence>